<gene>
    <name evidence="13" type="primary">TVP38_3</name>
    <name evidence="13" type="ORF">EHS25_009985</name>
</gene>
<evidence type="ECO:0000256" key="8">
    <source>
        <dbReference type="ARBA" id="ARBA00023034"/>
    </source>
</evidence>
<evidence type="ECO:0000256" key="3">
    <source>
        <dbReference type="ARBA" id="ARBA00008640"/>
    </source>
</evidence>
<sequence>MSSSSSPYLSRPQISHPYPPSYRSDLSPQPSNQSLSPSPTPSPQPLHSSPSLPPSQSYAFDYQRRRDERHGFGAGTGTGFGTGTTGLTSNPPLYASPNPSYSAQLGPGPSVPMMGRDHRSGSESSMGHDGMGRAKAGYPEGWTKEDEEAEREFLSRGMIDWDQMKSWRYWIRKEWWYYYLIGGLIVVLVVLMSVYHDQIVTWLTPAANWMKALPAGWVIPIAILFVISFPPLFGHEIVTILIGVIWGLWIGFGITAAGTLLGEIGNFYAFKYCCRSRAAKLESKNLNYACMSHVVREGGFFIIFVARLSAIPGHFTTAVFSTCGMNIWIFTLACILTLPKQLIVVYLGVVFEAGKKTTKDRIISDSVLGVGFVITILSAWYIYREMNKARIVVWRRQRMALAAQGVSLDPVTGAKRASYKEFPEGGMDDPDARSPILRNHQSYQNPYDISYRRDDEMSVYQVEPASEQDIGYGFRPDQRQPPSSQQGIASFPQAHPAAGLRRDNSLAPTVYAQDGPPSPAEFPVASPAYPPALVPGAVAGAGAGVRTQTFAPPSDGYGASYAAGPQHAGYDRSGGHGTVQGYDDRSYPPGAASGAGGYAAYGGARAGYHAQ</sequence>
<dbReference type="Proteomes" id="UP000279259">
    <property type="component" value="Unassembled WGS sequence"/>
</dbReference>
<proteinExistence type="inferred from homology"/>
<keyword evidence="8" id="KW-0333">Golgi apparatus</keyword>
<comment type="subcellular location">
    <subcellularLocation>
        <location evidence="2">Golgi apparatus membrane</location>
        <topology evidence="2">Multi-pass membrane protein</topology>
    </subcellularLocation>
</comment>
<feature type="compositionally biased region" description="Low complexity" evidence="10">
    <location>
        <begin position="45"/>
        <end position="57"/>
    </location>
</feature>
<feature type="compositionally biased region" description="Low complexity" evidence="10">
    <location>
        <begin position="24"/>
        <end position="37"/>
    </location>
</feature>
<reference evidence="13 14" key="1">
    <citation type="submission" date="2018-11" db="EMBL/GenBank/DDBJ databases">
        <title>Genome sequence of Saitozyma podzolica DSM 27192.</title>
        <authorList>
            <person name="Aliyu H."/>
            <person name="Gorte O."/>
            <person name="Ochsenreither K."/>
        </authorList>
    </citation>
    <scope>NUCLEOTIDE SEQUENCE [LARGE SCALE GENOMIC DNA]</scope>
    <source>
        <strain evidence="13 14">DSM 27192</strain>
    </source>
</reference>
<feature type="transmembrane region" description="Helical" evidence="11">
    <location>
        <begin position="215"/>
        <end position="233"/>
    </location>
</feature>
<evidence type="ECO:0000256" key="2">
    <source>
        <dbReference type="ARBA" id="ARBA00004653"/>
    </source>
</evidence>
<feature type="domain" description="VTT" evidence="12">
    <location>
        <begin position="235"/>
        <end position="348"/>
    </location>
</feature>
<dbReference type="STRING" id="1890683.A0A427YIA8"/>
<evidence type="ECO:0000256" key="7">
    <source>
        <dbReference type="ARBA" id="ARBA00022989"/>
    </source>
</evidence>
<name>A0A427YIA8_9TREE</name>
<evidence type="ECO:0000256" key="4">
    <source>
        <dbReference type="ARBA" id="ARBA00013533"/>
    </source>
</evidence>
<dbReference type="PANTHER" id="PTHR47549:SF2">
    <property type="entry name" value="GOLGI APPARATUS MEMBRANE PROTEIN TVP38"/>
    <property type="match status" value="1"/>
</dbReference>
<feature type="transmembrane region" description="Helical" evidence="11">
    <location>
        <begin position="240"/>
        <end position="261"/>
    </location>
</feature>
<feature type="transmembrane region" description="Helical" evidence="11">
    <location>
        <begin position="327"/>
        <end position="350"/>
    </location>
</feature>
<feature type="compositionally biased region" description="Basic and acidic residues" evidence="10">
    <location>
        <begin position="62"/>
        <end position="71"/>
    </location>
</feature>
<protein>
    <recommendedName>
        <fullName evidence="4">Golgi apparatus membrane protein TVP38</fullName>
    </recommendedName>
    <alternativeName>
        <fullName evidence="5">Golgi apparatus membrane protein tvp38</fullName>
    </alternativeName>
</protein>
<feature type="region of interest" description="Disordered" evidence="10">
    <location>
        <begin position="1"/>
        <end position="139"/>
    </location>
</feature>
<keyword evidence="7 11" id="KW-1133">Transmembrane helix</keyword>
<feature type="compositionally biased region" description="Polar residues" evidence="10">
    <location>
        <begin position="87"/>
        <end position="103"/>
    </location>
</feature>
<evidence type="ECO:0000256" key="1">
    <source>
        <dbReference type="ARBA" id="ARBA00002978"/>
    </source>
</evidence>
<evidence type="ECO:0000256" key="11">
    <source>
        <dbReference type="SAM" id="Phobius"/>
    </source>
</evidence>
<comment type="caution">
    <text evidence="13">The sequence shown here is derived from an EMBL/GenBank/DDBJ whole genome shotgun (WGS) entry which is preliminary data.</text>
</comment>
<dbReference type="InterPro" id="IPR032816">
    <property type="entry name" value="VTT_dom"/>
</dbReference>
<dbReference type="GO" id="GO:0000139">
    <property type="term" value="C:Golgi membrane"/>
    <property type="evidence" value="ECO:0007669"/>
    <property type="project" value="UniProtKB-SubCell"/>
</dbReference>
<evidence type="ECO:0000259" key="12">
    <source>
        <dbReference type="Pfam" id="PF09335"/>
    </source>
</evidence>
<feature type="region of interest" description="Disordered" evidence="10">
    <location>
        <begin position="568"/>
        <end position="589"/>
    </location>
</feature>
<dbReference type="AlphaFoldDB" id="A0A427YIA8"/>
<feature type="compositionally biased region" description="Gly residues" evidence="10">
    <location>
        <begin position="72"/>
        <end position="84"/>
    </location>
</feature>
<dbReference type="EMBL" id="RSCD01000009">
    <property type="protein sequence ID" value="RSH90810.1"/>
    <property type="molecule type" value="Genomic_DNA"/>
</dbReference>
<accession>A0A427YIA8</accession>
<evidence type="ECO:0000256" key="5">
    <source>
        <dbReference type="ARBA" id="ARBA00020673"/>
    </source>
</evidence>
<dbReference type="PANTHER" id="PTHR47549">
    <property type="entry name" value="GOLGI APPARATUS MEMBRANE PROTEIN TVP38-RELATED"/>
    <property type="match status" value="1"/>
</dbReference>
<evidence type="ECO:0000256" key="10">
    <source>
        <dbReference type="SAM" id="MobiDB-lite"/>
    </source>
</evidence>
<feature type="transmembrane region" description="Helical" evidence="11">
    <location>
        <begin position="362"/>
        <end position="383"/>
    </location>
</feature>
<keyword evidence="14" id="KW-1185">Reference proteome</keyword>
<keyword evidence="6 11" id="KW-0812">Transmembrane</keyword>
<comment type="function">
    <text evidence="1">Golgi membrane protein involved in vesicular trafficking and spindle migration.</text>
</comment>
<dbReference type="Pfam" id="PF09335">
    <property type="entry name" value="VTT_dom"/>
    <property type="match status" value="1"/>
</dbReference>
<keyword evidence="9 11" id="KW-0472">Membrane</keyword>
<evidence type="ECO:0000313" key="14">
    <source>
        <dbReference type="Proteomes" id="UP000279259"/>
    </source>
</evidence>
<feature type="region of interest" description="Disordered" evidence="10">
    <location>
        <begin position="469"/>
        <end position="490"/>
    </location>
</feature>
<comment type="similarity">
    <text evidence="3">Belongs to the TVP38/TMEM64 family.</text>
</comment>
<feature type="region of interest" description="Disordered" evidence="10">
    <location>
        <begin position="420"/>
        <end position="439"/>
    </location>
</feature>
<evidence type="ECO:0000256" key="9">
    <source>
        <dbReference type="ARBA" id="ARBA00023136"/>
    </source>
</evidence>
<evidence type="ECO:0000313" key="13">
    <source>
        <dbReference type="EMBL" id="RSH90810.1"/>
    </source>
</evidence>
<evidence type="ECO:0000256" key="6">
    <source>
        <dbReference type="ARBA" id="ARBA00022692"/>
    </source>
</evidence>
<dbReference type="OrthoDB" id="166803at2759"/>
<organism evidence="13 14">
    <name type="scientific">Saitozyma podzolica</name>
    <dbReference type="NCBI Taxonomy" id="1890683"/>
    <lineage>
        <taxon>Eukaryota</taxon>
        <taxon>Fungi</taxon>
        <taxon>Dikarya</taxon>
        <taxon>Basidiomycota</taxon>
        <taxon>Agaricomycotina</taxon>
        <taxon>Tremellomycetes</taxon>
        <taxon>Tremellales</taxon>
        <taxon>Trimorphomycetaceae</taxon>
        <taxon>Saitozyma</taxon>
    </lineage>
</organism>
<feature type="transmembrane region" description="Helical" evidence="11">
    <location>
        <begin position="175"/>
        <end position="195"/>
    </location>
</feature>
<dbReference type="InterPro" id="IPR051076">
    <property type="entry name" value="Golgi_membrane_TVP38/TMEM64"/>
</dbReference>